<proteinExistence type="predicted"/>
<feature type="domain" description="Serine aminopeptidase S33" evidence="1">
    <location>
        <begin position="51"/>
        <end position="273"/>
    </location>
</feature>
<dbReference type="Gene3D" id="3.40.50.1820">
    <property type="entry name" value="alpha/beta hydrolase"/>
    <property type="match status" value="1"/>
</dbReference>
<dbReference type="Pfam" id="PF12146">
    <property type="entry name" value="Hydrolase_4"/>
    <property type="match status" value="1"/>
</dbReference>
<protein>
    <submittedName>
        <fullName evidence="2">Alpha/beta hydrolase</fullName>
    </submittedName>
</protein>
<keyword evidence="2" id="KW-0378">Hydrolase</keyword>
<organism evidence="2 3">
    <name type="scientific">Peribacillus asahii</name>
    <dbReference type="NCBI Taxonomy" id="228899"/>
    <lineage>
        <taxon>Bacteria</taxon>
        <taxon>Bacillati</taxon>
        <taxon>Bacillota</taxon>
        <taxon>Bacilli</taxon>
        <taxon>Bacillales</taxon>
        <taxon>Bacillaceae</taxon>
        <taxon>Peribacillus</taxon>
    </lineage>
</organism>
<dbReference type="PANTHER" id="PTHR43265:SF1">
    <property type="entry name" value="ESTERASE ESTD"/>
    <property type="match status" value="1"/>
</dbReference>
<dbReference type="InterPro" id="IPR029058">
    <property type="entry name" value="AB_hydrolase_fold"/>
</dbReference>
<dbReference type="SUPFAM" id="SSF53474">
    <property type="entry name" value="alpha/beta-Hydrolases"/>
    <property type="match status" value="1"/>
</dbReference>
<dbReference type="PANTHER" id="PTHR43265">
    <property type="entry name" value="ESTERASE ESTD"/>
    <property type="match status" value="1"/>
</dbReference>
<evidence type="ECO:0000313" key="2">
    <source>
        <dbReference type="EMBL" id="RID81826.1"/>
    </source>
</evidence>
<dbReference type="GO" id="GO:0052689">
    <property type="term" value="F:carboxylic ester hydrolase activity"/>
    <property type="evidence" value="ECO:0007669"/>
    <property type="project" value="TreeGrafter"/>
</dbReference>
<comment type="caution">
    <text evidence="2">The sequence shown here is derived from an EMBL/GenBank/DDBJ whole genome shotgun (WGS) entry which is preliminary data.</text>
</comment>
<gene>
    <name evidence="2" type="ORF">D1953_19745</name>
</gene>
<keyword evidence="3" id="KW-1185">Reference proteome</keyword>
<sequence>MIEKEVVVNGEYELSATLTIPENEEERFPAIVIVPGTGGADRDGNMKNFEMNIYKKLADFLTGLGFVTIRYDKRGIGKSKGVSYETGMHDLMDDIIHNIKYLEGVPSVDPKRILLLGHSEGCILNTIVQQKYPVAGLILIAGAGTGLKTAMQSQNLMIVKEVQAMKGLKGMLLRRLVSEKGVIDKQNKLFNKVLESNEDVMKIQSQKFPAKWLREHLHYNDEQILAMLKETQCPVLAIVGDKDVQTDSEALKEIKALEKTNMTCLTIPNMDHVLREYTGEKSVLNVKKQYKEQIIKPLHPVLESEIKLWLLQYFGEEPTIAE</sequence>
<name>A0A398B1Z0_9BACI</name>
<accession>A0A398B1Z0</accession>
<evidence type="ECO:0000259" key="1">
    <source>
        <dbReference type="Pfam" id="PF12146"/>
    </source>
</evidence>
<dbReference type="InterPro" id="IPR022742">
    <property type="entry name" value="Hydrolase_4"/>
</dbReference>
<dbReference type="AlphaFoldDB" id="A0A398B1Z0"/>
<reference evidence="2 3" key="1">
    <citation type="submission" date="2018-08" db="EMBL/GenBank/DDBJ databases">
        <title>Bacillus jemisoniae sp. nov., Bacillus chryseoplanitiae sp. nov., Bacillus resnikiae sp. nov., and Bacillus frankliniae sp. nov., isolated from Viking spacecraft and associated surfaces.</title>
        <authorList>
            <person name="Seuylemezian A."/>
            <person name="Vaishampayan P."/>
        </authorList>
    </citation>
    <scope>NUCLEOTIDE SEQUENCE [LARGE SCALE GENOMIC DNA]</scope>
    <source>
        <strain evidence="2 3">MA001</strain>
    </source>
</reference>
<dbReference type="RefSeq" id="WP_119118865.1">
    <property type="nucleotide sequence ID" value="NZ_QWVS01000059.1"/>
</dbReference>
<evidence type="ECO:0000313" key="3">
    <source>
        <dbReference type="Proteomes" id="UP000266016"/>
    </source>
</evidence>
<dbReference type="EMBL" id="QWVS01000059">
    <property type="protein sequence ID" value="RID81826.1"/>
    <property type="molecule type" value="Genomic_DNA"/>
</dbReference>
<dbReference type="InterPro" id="IPR053145">
    <property type="entry name" value="AB_hydrolase_Est10"/>
</dbReference>
<dbReference type="Proteomes" id="UP000266016">
    <property type="component" value="Unassembled WGS sequence"/>
</dbReference>